<name>A0A1Z5IYR5_9LACO</name>
<evidence type="ECO:0000313" key="2">
    <source>
        <dbReference type="EMBL" id="GAX06809.1"/>
    </source>
</evidence>
<evidence type="ECO:0000313" key="3">
    <source>
        <dbReference type="Proteomes" id="UP000198414"/>
    </source>
</evidence>
<feature type="compositionally biased region" description="Low complexity" evidence="1">
    <location>
        <begin position="184"/>
        <end position="205"/>
    </location>
</feature>
<dbReference type="Proteomes" id="UP000198414">
    <property type="component" value="Unassembled WGS sequence"/>
</dbReference>
<feature type="region of interest" description="Disordered" evidence="1">
    <location>
        <begin position="169"/>
        <end position="227"/>
    </location>
</feature>
<reference evidence="2 3" key="1">
    <citation type="submission" date="2015-11" db="EMBL/GenBank/DDBJ databases">
        <title>Draft genome sequences of new species of the genus Lactobacillus isolated from orchardgrass silage.</title>
        <authorList>
            <person name="Tohno M."/>
            <person name="Tanizawa Y."/>
            <person name="Arita M."/>
        </authorList>
    </citation>
    <scope>NUCLEOTIDE SEQUENCE [LARGE SCALE GENOMIC DNA]</scope>
    <source>
        <strain evidence="2 3">IWT25</strain>
    </source>
</reference>
<gene>
    <name evidence="2" type="ORF">IWT25_02156</name>
</gene>
<dbReference type="EMBL" id="BCMI01000027">
    <property type="protein sequence ID" value="GAX06809.1"/>
    <property type="molecule type" value="Genomic_DNA"/>
</dbReference>
<sequence length="227" mass="23425">MSLFDMNYLNKYYIDTNRGQNPDPKGDDVTKAKWAPLAAGINTVTPASSDTTDNTPYYDGDGFTDTDVTGKAITLAFSGNRVIGDPAQEFVSNHFLSIGANLKTLAKWVNPQGQTIYSNVTLTAIVPTGGAANVKQTFSFTMSFNGKPFMEDANGQDIQFNLDSYDGTAGVIDDDGNQDTQSVTNPANTGTGTGSAPATTPTDAGSGSGSGSGTPADGSGTGTGTSK</sequence>
<dbReference type="NCBIfam" id="NF047353">
    <property type="entry name" value="tube_lmo2291"/>
    <property type="match status" value="1"/>
</dbReference>
<organism evidence="2 3">
    <name type="scientific">Secundilactobacillus pentosiphilus</name>
    <dbReference type="NCBI Taxonomy" id="1714682"/>
    <lineage>
        <taxon>Bacteria</taxon>
        <taxon>Bacillati</taxon>
        <taxon>Bacillota</taxon>
        <taxon>Bacilli</taxon>
        <taxon>Lactobacillales</taxon>
        <taxon>Lactobacillaceae</taxon>
        <taxon>Secundilactobacillus</taxon>
    </lineage>
</organism>
<comment type="caution">
    <text evidence="2">The sequence shown here is derived from an EMBL/GenBank/DDBJ whole genome shotgun (WGS) entry which is preliminary data.</text>
</comment>
<protein>
    <submittedName>
        <fullName evidence="2">Minor capsid protein</fullName>
    </submittedName>
</protein>
<evidence type="ECO:0000256" key="1">
    <source>
        <dbReference type="SAM" id="MobiDB-lite"/>
    </source>
</evidence>
<proteinExistence type="predicted"/>
<accession>A0A1Z5IYR5</accession>
<dbReference type="AlphaFoldDB" id="A0A1Z5IYR5"/>